<organism evidence="2 3">
    <name type="scientific">Eruca vesicaria subsp. sativa</name>
    <name type="common">Garden rocket</name>
    <name type="synonym">Eruca sativa</name>
    <dbReference type="NCBI Taxonomy" id="29727"/>
    <lineage>
        <taxon>Eukaryota</taxon>
        <taxon>Viridiplantae</taxon>
        <taxon>Streptophyta</taxon>
        <taxon>Embryophyta</taxon>
        <taxon>Tracheophyta</taxon>
        <taxon>Spermatophyta</taxon>
        <taxon>Magnoliopsida</taxon>
        <taxon>eudicotyledons</taxon>
        <taxon>Gunneridae</taxon>
        <taxon>Pentapetalae</taxon>
        <taxon>rosids</taxon>
        <taxon>malvids</taxon>
        <taxon>Brassicales</taxon>
        <taxon>Brassicaceae</taxon>
        <taxon>Brassiceae</taxon>
        <taxon>Eruca</taxon>
    </lineage>
</organism>
<name>A0ABC8LJQ1_ERUVS</name>
<dbReference type="AlphaFoldDB" id="A0ABC8LJQ1"/>
<feature type="chain" id="PRO_5044791521" evidence="1">
    <location>
        <begin position="27"/>
        <end position="145"/>
    </location>
</feature>
<evidence type="ECO:0000256" key="1">
    <source>
        <dbReference type="SAM" id="SignalP"/>
    </source>
</evidence>
<evidence type="ECO:0000313" key="2">
    <source>
        <dbReference type="EMBL" id="CAH8383651.1"/>
    </source>
</evidence>
<protein>
    <submittedName>
        <fullName evidence="2">Uncharacterized protein</fullName>
    </submittedName>
</protein>
<dbReference type="Proteomes" id="UP001642260">
    <property type="component" value="Unassembled WGS sequence"/>
</dbReference>
<accession>A0ABC8LJQ1</accession>
<proteinExistence type="predicted"/>
<comment type="caution">
    <text evidence="2">The sequence shown here is derived from an EMBL/GenBank/DDBJ whole genome shotgun (WGS) entry which is preliminary data.</text>
</comment>
<evidence type="ECO:0000313" key="3">
    <source>
        <dbReference type="Proteomes" id="UP001642260"/>
    </source>
</evidence>
<dbReference type="EMBL" id="CAKOAT010596264">
    <property type="protein sequence ID" value="CAH8383651.1"/>
    <property type="molecule type" value="Genomic_DNA"/>
</dbReference>
<gene>
    <name evidence="2" type="ORF">ERUC_LOCUS36134</name>
</gene>
<reference evidence="2 3" key="1">
    <citation type="submission" date="2022-03" db="EMBL/GenBank/DDBJ databases">
        <authorList>
            <person name="Macdonald S."/>
            <person name="Ahmed S."/>
            <person name="Newling K."/>
        </authorList>
    </citation>
    <scope>NUCLEOTIDE SEQUENCE [LARGE SCALE GENOMIC DNA]</scope>
</reference>
<keyword evidence="1" id="KW-0732">Signal</keyword>
<sequence length="145" mass="16508">MHDKKYGSLIWKALLMLRCLAWMSHRFEEQEANWSYRTRVIISPFSLSTESSSLLLSFSRVRSTVEGFTGCPSALELAALLGVDLGGRKEENQRSTVIAMESFGMQLDPSALTWSWEAGDPIREADDEDNDDFFCVHVQLRFLHS</sequence>
<keyword evidence="3" id="KW-1185">Reference proteome</keyword>
<feature type="signal peptide" evidence="1">
    <location>
        <begin position="1"/>
        <end position="26"/>
    </location>
</feature>